<accession>A0AAE9YQ32</accession>
<proteinExistence type="inferred from homology"/>
<evidence type="ECO:0000313" key="6">
    <source>
        <dbReference type="Proteomes" id="UP000032568"/>
    </source>
</evidence>
<reference evidence="5 6" key="2">
    <citation type="journal article" date="2022" name="Mar. Drugs">
        <title>Bioassay-Guided Fractionation Leads to the Detection of Cholic Acid Generated by the Rare Thalassomonas sp.</title>
        <authorList>
            <person name="Pheiffer F."/>
            <person name="Schneider Y.K."/>
            <person name="Hansen E.H."/>
            <person name="Andersen J.H."/>
            <person name="Isaksson J."/>
            <person name="Busche T."/>
            <person name="R C."/>
            <person name="Kalinowski J."/>
            <person name="Zyl L.V."/>
            <person name="Trindade M."/>
        </authorList>
    </citation>
    <scope>NUCLEOTIDE SEQUENCE [LARGE SCALE GENOMIC DNA]</scope>
    <source>
        <strain evidence="5 6">A5K-106</strain>
    </source>
</reference>
<organism evidence="5 6">
    <name type="scientific">Thalassomonas actiniarum</name>
    <dbReference type="NCBI Taxonomy" id="485447"/>
    <lineage>
        <taxon>Bacteria</taxon>
        <taxon>Pseudomonadati</taxon>
        <taxon>Pseudomonadota</taxon>
        <taxon>Gammaproteobacteria</taxon>
        <taxon>Alteromonadales</taxon>
        <taxon>Colwelliaceae</taxon>
        <taxon>Thalassomonas</taxon>
    </lineage>
</organism>
<feature type="domain" description="Glucose-methanol-choline oxidoreductase N-terminal" evidence="4">
    <location>
        <begin position="336"/>
        <end position="350"/>
    </location>
</feature>
<name>A0AAE9YQ32_9GAMM</name>
<evidence type="ECO:0000259" key="4">
    <source>
        <dbReference type="PROSITE" id="PS00624"/>
    </source>
</evidence>
<dbReference type="Proteomes" id="UP000032568">
    <property type="component" value="Chromosome"/>
</dbReference>
<dbReference type="InterPro" id="IPR012132">
    <property type="entry name" value="GMC_OxRdtase"/>
</dbReference>
<dbReference type="PIRSF" id="PIRSF000137">
    <property type="entry name" value="Alcohol_oxidase"/>
    <property type="match status" value="1"/>
</dbReference>
<evidence type="ECO:0000313" key="5">
    <source>
        <dbReference type="EMBL" id="WDD97481.1"/>
    </source>
</evidence>
<feature type="region of interest" description="Disordered" evidence="3">
    <location>
        <begin position="34"/>
        <end position="54"/>
    </location>
</feature>
<protein>
    <submittedName>
        <fullName evidence="5">GMC family oxidoreductase</fullName>
    </submittedName>
</protein>
<feature type="binding site" evidence="2">
    <location>
        <position position="286"/>
    </location>
    <ligand>
        <name>FAD</name>
        <dbReference type="ChEBI" id="CHEBI:57692"/>
    </ligand>
</feature>
<dbReference type="PROSITE" id="PS00624">
    <property type="entry name" value="GMC_OXRED_2"/>
    <property type="match status" value="1"/>
</dbReference>
<dbReference type="PANTHER" id="PTHR11552">
    <property type="entry name" value="GLUCOSE-METHANOL-CHOLINE GMC OXIDOREDUCTASE"/>
    <property type="match status" value="1"/>
</dbReference>
<comment type="similarity">
    <text evidence="1">Belongs to the GMC oxidoreductase family.</text>
</comment>
<comment type="cofactor">
    <cofactor evidence="2">
        <name>FAD</name>
        <dbReference type="ChEBI" id="CHEBI:57692"/>
    </cofactor>
</comment>
<evidence type="ECO:0000256" key="1">
    <source>
        <dbReference type="ARBA" id="ARBA00010790"/>
    </source>
</evidence>
<dbReference type="RefSeq" id="WP_274055176.1">
    <property type="nucleotide sequence ID" value="NZ_CP059735.1"/>
</dbReference>
<dbReference type="AlphaFoldDB" id="A0AAE9YQ32"/>
<feature type="region of interest" description="Disordered" evidence="3">
    <location>
        <begin position="631"/>
        <end position="660"/>
    </location>
</feature>
<dbReference type="InterPro" id="IPR036188">
    <property type="entry name" value="FAD/NAD-bd_sf"/>
</dbReference>
<dbReference type="SUPFAM" id="SSF54373">
    <property type="entry name" value="FAD-linked reductases, C-terminal domain"/>
    <property type="match status" value="1"/>
</dbReference>
<keyword evidence="2" id="KW-0274">FAD</keyword>
<sequence>MTDEFEYIVVGSGAGGGTLAARLAESGKKVLVLESGSDPMTSSGSDAVKPDEDRLPDDYQVPVFHAFSTENNAMKWDYFVRHYGNDEQQKKDPKYTGEFQGEKVDGVLYPRAGCLGGCTAHNAMITVYPHNDDWNDIAKLTGDDSWNADNMRNYFQKLENCHHRPFKRFLGKTLGINASRHGYDGWLQTEKSIPKSALGDEDLVKTIVKSAKVAFEDLKEPLQRNWWQIQGLGDPNDWRLVEDNAFGLRYPPLATRNHERMGSRERLLEVQEKYPDNLHIELDALVTRVLFDDYNRATGVEYLKGNRLYKAHSLPRNESSDFRVVNATKEVILSGGAFNSPQLLMLSGIGPKATLEEHGIKVRIPLEGVGKNLQDRYEVGVVNRMNFDTWEVLEGAKYAKGDPQYEQWEKERKGVYTTNGAVLAVIKKSMQERPLPDLFCFALLALFRGYFPTYSKVLADNLNYLTWAVLKAHTKNTGGEVTLRSGDPTDTPYINFRYFEEGNDTKGEDLDSVVEGIKFVRKMTQPLIEKGIIAEEELPGSEVQTDEQLKKFVRDHAWGHHASCTCPIGTDDDPKAVLDSEFIVRGTPNLRVVDASSFHKIPGFFIVSAIYMIGEKAADVILQQDAAGIRQAPAKVAGQTESKATPPEQADAAPVSAARE</sequence>
<dbReference type="Pfam" id="PF00732">
    <property type="entry name" value="GMC_oxred_N"/>
    <property type="match status" value="1"/>
</dbReference>
<keyword evidence="6" id="KW-1185">Reference proteome</keyword>
<dbReference type="GO" id="GO:0016614">
    <property type="term" value="F:oxidoreductase activity, acting on CH-OH group of donors"/>
    <property type="evidence" value="ECO:0007669"/>
    <property type="project" value="InterPro"/>
</dbReference>
<dbReference type="Gene3D" id="3.30.560.10">
    <property type="entry name" value="Glucose Oxidase, domain 3"/>
    <property type="match status" value="1"/>
</dbReference>
<dbReference type="Gene3D" id="3.50.50.60">
    <property type="entry name" value="FAD/NAD(P)-binding domain"/>
    <property type="match status" value="1"/>
</dbReference>
<reference evidence="5 6" key="1">
    <citation type="journal article" date="2015" name="Genome Announc.">
        <title>Draft Genome Sequences of Marine Isolates of Thalassomonas viridans and Thalassomonas actiniarum.</title>
        <authorList>
            <person name="Olonade I."/>
            <person name="van Zyl L.J."/>
            <person name="Trindade M."/>
        </authorList>
    </citation>
    <scope>NUCLEOTIDE SEQUENCE [LARGE SCALE GENOMIC DNA]</scope>
    <source>
        <strain evidence="5 6">A5K-106</strain>
    </source>
</reference>
<dbReference type="Pfam" id="PF05199">
    <property type="entry name" value="GMC_oxred_C"/>
    <property type="match status" value="1"/>
</dbReference>
<keyword evidence="2" id="KW-0285">Flavoprotein</keyword>
<evidence type="ECO:0000256" key="3">
    <source>
        <dbReference type="SAM" id="MobiDB-lite"/>
    </source>
</evidence>
<dbReference type="PANTHER" id="PTHR11552:SF213">
    <property type="entry name" value="DEHYDROGENASE, PUTATIVE-RELATED"/>
    <property type="match status" value="1"/>
</dbReference>
<dbReference type="KEGG" id="tact:SG35_019450"/>
<dbReference type="Pfam" id="PF13450">
    <property type="entry name" value="NAD_binding_8"/>
    <property type="match status" value="1"/>
</dbReference>
<dbReference type="InterPro" id="IPR000172">
    <property type="entry name" value="GMC_OxRdtase_N"/>
</dbReference>
<dbReference type="GO" id="GO:0050660">
    <property type="term" value="F:flavin adenine dinucleotide binding"/>
    <property type="evidence" value="ECO:0007669"/>
    <property type="project" value="InterPro"/>
</dbReference>
<evidence type="ECO:0000256" key="2">
    <source>
        <dbReference type="PIRSR" id="PIRSR000137-2"/>
    </source>
</evidence>
<dbReference type="InterPro" id="IPR007867">
    <property type="entry name" value="GMC_OxRtase_C"/>
</dbReference>
<gene>
    <name evidence="5" type="ORF">SG35_019450</name>
</gene>
<dbReference type="SUPFAM" id="SSF51905">
    <property type="entry name" value="FAD/NAD(P)-binding domain"/>
    <property type="match status" value="1"/>
</dbReference>
<dbReference type="EMBL" id="CP059735">
    <property type="protein sequence ID" value="WDD97481.1"/>
    <property type="molecule type" value="Genomic_DNA"/>
</dbReference>